<protein>
    <submittedName>
        <fullName evidence="1">Uncharacterized protein</fullName>
    </submittedName>
</protein>
<dbReference type="Proteomes" id="UP000499080">
    <property type="component" value="Unassembled WGS sequence"/>
</dbReference>
<evidence type="ECO:0000313" key="2">
    <source>
        <dbReference type="Proteomes" id="UP000499080"/>
    </source>
</evidence>
<keyword evidence="2" id="KW-1185">Reference proteome</keyword>
<evidence type="ECO:0000313" key="1">
    <source>
        <dbReference type="EMBL" id="GBM15416.1"/>
    </source>
</evidence>
<dbReference type="EMBL" id="BGPR01000359">
    <property type="protein sequence ID" value="GBM15416.1"/>
    <property type="molecule type" value="Genomic_DNA"/>
</dbReference>
<accession>A0A4Y2DHC1</accession>
<gene>
    <name evidence="1" type="ORF">AVEN_199669_1</name>
</gene>
<reference evidence="1 2" key="1">
    <citation type="journal article" date="2019" name="Sci. Rep.">
        <title>Orb-weaving spider Araneus ventricosus genome elucidates the spidroin gene catalogue.</title>
        <authorList>
            <person name="Kono N."/>
            <person name="Nakamura H."/>
            <person name="Ohtoshi R."/>
            <person name="Moran D.A.P."/>
            <person name="Shinohara A."/>
            <person name="Yoshida Y."/>
            <person name="Fujiwara M."/>
            <person name="Mori M."/>
            <person name="Tomita M."/>
            <person name="Arakawa K."/>
        </authorList>
    </citation>
    <scope>NUCLEOTIDE SEQUENCE [LARGE SCALE GENOMIC DNA]</scope>
</reference>
<comment type="caution">
    <text evidence="1">The sequence shown here is derived from an EMBL/GenBank/DDBJ whole genome shotgun (WGS) entry which is preliminary data.</text>
</comment>
<name>A0A4Y2DHC1_ARAVE</name>
<dbReference type="AlphaFoldDB" id="A0A4Y2DHC1"/>
<sequence>MPVSTGKNGLHSSSVQTRSLCEDLSGKQRKGCFKHYGTKSNEMLASRMIGEDVCTWARRSHVTQRLESQTPSSWDVSMPPCRS</sequence>
<proteinExistence type="predicted"/>
<organism evidence="1 2">
    <name type="scientific">Araneus ventricosus</name>
    <name type="common">Orbweaver spider</name>
    <name type="synonym">Epeira ventricosa</name>
    <dbReference type="NCBI Taxonomy" id="182803"/>
    <lineage>
        <taxon>Eukaryota</taxon>
        <taxon>Metazoa</taxon>
        <taxon>Ecdysozoa</taxon>
        <taxon>Arthropoda</taxon>
        <taxon>Chelicerata</taxon>
        <taxon>Arachnida</taxon>
        <taxon>Araneae</taxon>
        <taxon>Araneomorphae</taxon>
        <taxon>Entelegynae</taxon>
        <taxon>Araneoidea</taxon>
        <taxon>Araneidae</taxon>
        <taxon>Araneus</taxon>
    </lineage>
</organism>